<dbReference type="AlphaFoldDB" id="A0A380TH58"/>
<organism evidence="2">
    <name type="scientific">metagenome</name>
    <dbReference type="NCBI Taxonomy" id="256318"/>
    <lineage>
        <taxon>unclassified sequences</taxon>
        <taxon>metagenomes</taxon>
    </lineage>
</organism>
<sequence>MLVVSLRHDRAQPRLYLRGVPVTAWIEPRAGMLGDIDWTLWIERHGRPSCARSPARLAVESRLRAWLLRRYHRPLATLSFARLRQIADAEAAKAEAPNRRWRKPGQRPGMS</sequence>
<accession>A0A380TH58</accession>
<protein>
    <submittedName>
        <fullName evidence="2">Uncharacterized protein</fullName>
    </submittedName>
</protein>
<evidence type="ECO:0000313" key="2">
    <source>
        <dbReference type="EMBL" id="SUS07755.1"/>
    </source>
</evidence>
<evidence type="ECO:0000256" key="1">
    <source>
        <dbReference type="SAM" id="MobiDB-lite"/>
    </source>
</evidence>
<dbReference type="EMBL" id="UIDG01000445">
    <property type="protein sequence ID" value="SUS07755.1"/>
    <property type="molecule type" value="Genomic_DNA"/>
</dbReference>
<proteinExistence type="predicted"/>
<name>A0A380TH58_9ZZZZ</name>
<feature type="region of interest" description="Disordered" evidence="1">
    <location>
        <begin position="90"/>
        <end position="111"/>
    </location>
</feature>
<gene>
    <name evidence="2" type="ORF">DF3PB_50025</name>
</gene>
<reference evidence="2" key="1">
    <citation type="submission" date="2018-07" db="EMBL/GenBank/DDBJ databases">
        <authorList>
            <person name="Quirk P.G."/>
            <person name="Krulwich T.A."/>
        </authorList>
    </citation>
    <scope>NUCLEOTIDE SEQUENCE</scope>
</reference>